<sequence>MLRKPTWKRWRRMEREARERSRAPLAVDDDYTGTGDVERFSIKKRVMKSRFGKSLSRLGERRNSEDARKKRSVEQESHSAVDFSSTADTE</sequence>
<name>A0A0B2VM73_TOXCA</name>
<gene>
    <name evidence="2" type="ORF">Tcan_06478</name>
</gene>
<protein>
    <submittedName>
        <fullName evidence="2">Uncharacterized protein</fullName>
    </submittedName>
</protein>
<accession>A0A0B2VM73</accession>
<dbReference type="OrthoDB" id="5885889at2759"/>
<feature type="compositionally biased region" description="Basic and acidic residues" evidence="1">
    <location>
        <begin position="58"/>
        <end position="79"/>
    </location>
</feature>
<proteinExistence type="predicted"/>
<dbReference type="AlphaFoldDB" id="A0A0B2VM73"/>
<dbReference type="EMBL" id="JPKZ01001401">
    <property type="protein sequence ID" value="KHN82140.1"/>
    <property type="molecule type" value="Genomic_DNA"/>
</dbReference>
<reference evidence="2 3" key="1">
    <citation type="submission" date="2014-11" db="EMBL/GenBank/DDBJ databases">
        <title>Genetic blueprint of the zoonotic pathogen Toxocara canis.</title>
        <authorList>
            <person name="Zhu X.-Q."/>
            <person name="Korhonen P.K."/>
            <person name="Cai H."/>
            <person name="Young N.D."/>
            <person name="Nejsum P."/>
            <person name="von Samson-Himmelstjerna G."/>
            <person name="Boag P.R."/>
            <person name="Tan P."/>
            <person name="Li Q."/>
            <person name="Min J."/>
            <person name="Yang Y."/>
            <person name="Wang X."/>
            <person name="Fang X."/>
            <person name="Hall R.S."/>
            <person name="Hofmann A."/>
            <person name="Sternberg P.W."/>
            <person name="Jex A.R."/>
            <person name="Gasser R.B."/>
        </authorList>
    </citation>
    <scope>NUCLEOTIDE SEQUENCE [LARGE SCALE GENOMIC DNA]</scope>
    <source>
        <strain evidence="2">PN_DK_2014</strain>
    </source>
</reference>
<dbReference type="OMA" id="CHSAIDC"/>
<comment type="caution">
    <text evidence="2">The sequence shown here is derived from an EMBL/GenBank/DDBJ whole genome shotgun (WGS) entry which is preliminary data.</text>
</comment>
<evidence type="ECO:0000256" key="1">
    <source>
        <dbReference type="SAM" id="MobiDB-lite"/>
    </source>
</evidence>
<evidence type="ECO:0000313" key="2">
    <source>
        <dbReference type="EMBL" id="KHN82140.1"/>
    </source>
</evidence>
<keyword evidence="3" id="KW-1185">Reference proteome</keyword>
<feature type="region of interest" description="Disordered" evidence="1">
    <location>
        <begin position="54"/>
        <end position="90"/>
    </location>
</feature>
<dbReference type="Proteomes" id="UP000031036">
    <property type="component" value="Unassembled WGS sequence"/>
</dbReference>
<evidence type="ECO:0000313" key="3">
    <source>
        <dbReference type="Proteomes" id="UP000031036"/>
    </source>
</evidence>
<organism evidence="2 3">
    <name type="scientific">Toxocara canis</name>
    <name type="common">Canine roundworm</name>
    <dbReference type="NCBI Taxonomy" id="6265"/>
    <lineage>
        <taxon>Eukaryota</taxon>
        <taxon>Metazoa</taxon>
        <taxon>Ecdysozoa</taxon>
        <taxon>Nematoda</taxon>
        <taxon>Chromadorea</taxon>
        <taxon>Rhabditida</taxon>
        <taxon>Spirurina</taxon>
        <taxon>Ascaridomorpha</taxon>
        <taxon>Ascaridoidea</taxon>
        <taxon>Toxocaridae</taxon>
        <taxon>Toxocara</taxon>
    </lineage>
</organism>